<evidence type="ECO:0008006" key="4">
    <source>
        <dbReference type="Google" id="ProtNLM"/>
    </source>
</evidence>
<evidence type="ECO:0000256" key="1">
    <source>
        <dbReference type="SAM" id="SignalP"/>
    </source>
</evidence>
<feature type="signal peptide" evidence="1">
    <location>
        <begin position="1"/>
        <end position="21"/>
    </location>
</feature>
<dbReference type="Proteomes" id="UP000326924">
    <property type="component" value="Unassembled WGS sequence"/>
</dbReference>
<comment type="caution">
    <text evidence="2">The sequence shown here is derived from an EMBL/GenBank/DDBJ whole genome shotgun (WGS) entry which is preliminary data.</text>
</comment>
<keyword evidence="3" id="KW-1185">Reference proteome</keyword>
<dbReference type="AlphaFoldDB" id="A0A5J5FD13"/>
<evidence type="ECO:0000313" key="3">
    <source>
        <dbReference type="Proteomes" id="UP000326924"/>
    </source>
</evidence>
<accession>A0A5J5FD13</accession>
<evidence type="ECO:0000313" key="2">
    <source>
        <dbReference type="EMBL" id="KAA8915030.1"/>
    </source>
</evidence>
<proteinExistence type="predicted"/>
<dbReference type="InParanoid" id="A0A5J5FD13"/>
<feature type="chain" id="PRO_5023880413" description="Secreted protein" evidence="1">
    <location>
        <begin position="22"/>
        <end position="77"/>
    </location>
</feature>
<sequence length="77" mass="8528">MLHLIFLFTAARTITVPAVLANAPGILEHPFTGASRRIFRCLSATGTIFGPYRAGSLLRTGKCRRRPLLTKYPRPAF</sequence>
<organism evidence="2 3">
    <name type="scientific">Sphaerosporella brunnea</name>
    <dbReference type="NCBI Taxonomy" id="1250544"/>
    <lineage>
        <taxon>Eukaryota</taxon>
        <taxon>Fungi</taxon>
        <taxon>Dikarya</taxon>
        <taxon>Ascomycota</taxon>
        <taxon>Pezizomycotina</taxon>
        <taxon>Pezizomycetes</taxon>
        <taxon>Pezizales</taxon>
        <taxon>Pyronemataceae</taxon>
        <taxon>Sphaerosporella</taxon>
    </lineage>
</organism>
<keyword evidence="1" id="KW-0732">Signal</keyword>
<name>A0A5J5FD13_9PEZI</name>
<protein>
    <recommendedName>
        <fullName evidence="4">Secreted protein</fullName>
    </recommendedName>
</protein>
<reference evidence="2 3" key="1">
    <citation type="submission" date="2019-09" db="EMBL/GenBank/DDBJ databases">
        <title>Draft genome of the ectomycorrhizal ascomycete Sphaerosporella brunnea.</title>
        <authorList>
            <consortium name="DOE Joint Genome Institute"/>
            <person name="Benucci G.M."/>
            <person name="Marozzi G."/>
            <person name="Antonielli L."/>
            <person name="Sanchez S."/>
            <person name="Marco P."/>
            <person name="Wang X."/>
            <person name="Falini L.B."/>
            <person name="Barry K."/>
            <person name="Haridas S."/>
            <person name="Lipzen A."/>
            <person name="Labutti K."/>
            <person name="Grigoriev I.V."/>
            <person name="Murat C."/>
            <person name="Martin F."/>
            <person name="Albertini E."/>
            <person name="Donnini D."/>
            <person name="Bonito G."/>
        </authorList>
    </citation>
    <scope>NUCLEOTIDE SEQUENCE [LARGE SCALE GENOMIC DNA]</scope>
    <source>
        <strain evidence="2 3">Sb_GMNB300</strain>
    </source>
</reference>
<gene>
    <name evidence="2" type="ORF">FN846DRAFT_924549</name>
</gene>
<dbReference type="EMBL" id="VXIS01000001">
    <property type="protein sequence ID" value="KAA8915030.1"/>
    <property type="molecule type" value="Genomic_DNA"/>
</dbReference>